<evidence type="ECO:0000256" key="1">
    <source>
        <dbReference type="ARBA" id="ARBA00022676"/>
    </source>
</evidence>
<organism evidence="5">
    <name type="scientific">marine sediment metagenome</name>
    <dbReference type="NCBI Taxonomy" id="412755"/>
    <lineage>
        <taxon>unclassified sequences</taxon>
        <taxon>metagenomes</taxon>
        <taxon>ecological metagenomes</taxon>
    </lineage>
</organism>
<dbReference type="NCBIfam" id="TIGR00430">
    <property type="entry name" value="Q_tRNA_tgt"/>
    <property type="match status" value="1"/>
</dbReference>
<evidence type="ECO:0000259" key="4">
    <source>
        <dbReference type="Pfam" id="PF01702"/>
    </source>
</evidence>
<reference evidence="5" key="1">
    <citation type="journal article" date="2014" name="Front. Microbiol.">
        <title>High frequency of phylogenetically diverse reductive dehalogenase-homologous genes in deep subseafloor sedimentary metagenomes.</title>
        <authorList>
            <person name="Kawai M."/>
            <person name="Futagami T."/>
            <person name="Toyoda A."/>
            <person name="Takaki Y."/>
            <person name="Nishi S."/>
            <person name="Hori S."/>
            <person name="Arai W."/>
            <person name="Tsubouchi T."/>
            <person name="Morono Y."/>
            <person name="Uchiyama I."/>
            <person name="Ito T."/>
            <person name="Fujiyama A."/>
            <person name="Inagaki F."/>
            <person name="Takami H."/>
        </authorList>
    </citation>
    <scope>NUCLEOTIDE SEQUENCE</scope>
    <source>
        <strain evidence="5">Expedition CK06-06</strain>
    </source>
</reference>
<gene>
    <name evidence="5" type="ORF">S01H1_63457</name>
</gene>
<name>X0XGG7_9ZZZZ</name>
<dbReference type="InterPro" id="IPR004803">
    <property type="entry name" value="TGT"/>
</dbReference>
<dbReference type="Pfam" id="PF01702">
    <property type="entry name" value="TGT"/>
    <property type="match status" value="1"/>
</dbReference>
<evidence type="ECO:0000313" key="5">
    <source>
        <dbReference type="EMBL" id="GAG35743.1"/>
    </source>
</evidence>
<dbReference type="InterPro" id="IPR036511">
    <property type="entry name" value="TGT-like_sf"/>
</dbReference>
<dbReference type="AlphaFoldDB" id="X0XGG7"/>
<dbReference type="InterPro" id="IPR050076">
    <property type="entry name" value="ArchSynthase1/Queuine_TRR"/>
</dbReference>
<comment type="caution">
    <text evidence="5">The sequence shown here is derived from an EMBL/GenBank/DDBJ whole genome shotgun (WGS) entry which is preliminary data.</text>
</comment>
<evidence type="ECO:0000256" key="2">
    <source>
        <dbReference type="ARBA" id="ARBA00022679"/>
    </source>
</evidence>
<keyword evidence="1" id="KW-0328">Glycosyltransferase</keyword>
<dbReference type="Gene3D" id="3.20.20.105">
    <property type="entry name" value="Queuine tRNA-ribosyltransferase-like"/>
    <property type="match status" value="1"/>
</dbReference>
<dbReference type="SUPFAM" id="SSF51713">
    <property type="entry name" value="tRNA-guanine transglycosylase"/>
    <property type="match status" value="1"/>
</dbReference>
<dbReference type="GO" id="GO:0008479">
    <property type="term" value="F:tRNA-guanosine(34) queuine transglycosylase activity"/>
    <property type="evidence" value="ECO:0007669"/>
    <property type="project" value="InterPro"/>
</dbReference>
<sequence>SFELLLRDPASKARVGIMHTPHGDVPTPVFCPVGTQATVKTLSPRDLVELEVPMVLANAYHLYLRPGADLIARLGGLHRFMGWERAILTDSGGFQVFSLSELRKVDDGGVTFRSHLDGSQHRFTPELVMEVQERLGSDVAMVLDECVEPFDYDVSAAAARRTRLWAERCLAARTRPDQALFGIVQGGIHEDLRTESARVLTSMGFDGYAIGGLSVGESRQDTYRILDCVVPILPADKPRYLMGVGSPDGLLE</sequence>
<accession>X0XGG7</accession>
<feature type="non-terminal residue" evidence="5">
    <location>
        <position position="252"/>
    </location>
</feature>
<dbReference type="GO" id="GO:0005829">
    <property type="term" value="C:cytosol"/>
    <property type="evidence" value="ECO:0007669"/>
    <property type="project" value="TreeGrafter"/>
</dbReference>
<protein>
    <recommendedName>
        <fullName evidence="4">tRNA-guanine(15) transglycosylase-like domain-containing protein</fullName>
    </recommendedName>
</protein>
<evidence type="ECO:0000256" key="3">
    <source>
        <dbReference type="ARBA" id="ARBA00022694"/>
    </source>
</evidence>
<dbReference type="PANTHER" id="PTHR46499:SF1">
    <property type="entry name" value="QUEUINE TRNA-RIBOSYLTRANSFERASE"/>
    <property type="match status" value="1"/>
</dbReference>
<keyword evidence="2" id="KW-0808">Transferase</keyword>
<dbReference type="EMBL" id="BARS01041762">
    <property type="protein sequence ID" value="GAG35743.1"/>
    <property type="molecule type" value="Genomic_DNA"/>
</dbReference>
<proteinExistence type="predicted"/>
<feature type="non-terminal residue" evidence="5">
    <location>
        <position position="1"/>
    </location>
</feature>
<dbReference type="InterPro" id="IPR002616">
    <property type="entry name" value="tRNA_ribo_trans-like"/>
</dbReference>
<dbReference type="NCBIfam" id="TIGR00449">
    <property type="entry name" value="tgt_general"/>
    <property type="match status" value="1"/>
</dbReference>
<keyword evidence="3" id="KW-0819">tRNA processing</keyword>
<feature type="domain" description="tRNA-guanine(15) transglycosylase-like" evidence="4">
    <location>
        <begin position="11"/>
        <end position="252"/>
    </location>
</feature>
<dbReference type="GO" id="GO:0008616">
    <property type="term" value="P:tRNA queuosine(34) biosynthetic process"/>
    <property type="evidence" value="ECO:0007669"/>
    <property type="project" value="TreeGrafter"/>
</dbReference>
<dbReference type="PANTHER" id="PTHR46499">
    <property type="entry name" value="QUEUINE TRNA-RIBOSYLTRANSFERASE"/>
    <property type="match status" value="1"/>
</dbReference>